<accession>A0A968KV36</accession>
<gene>
    <name evidence="2" type="ORF">HCT48_05960</name>
</gene>
<sequence length="251" mass="28382">MQTFNPYGFLAMLALIIVAGCNPKTPSNSPPIDDNKPPIDDNKPPIDDNKPPIDDNKPPIDNGILSVDFGPGPIFNLVPFLDVPATHVGYYNLHYVPAKMIDTYKQDVLKAGTWIPNLEASPVSNLPFYTDPFVLDIRASPLHFRAQKLEFTPITLDFTDLRSATLKHEETTYPLFRDMGYTLPFDAWYEQDYDITAHNQKADDAYKLKPNEEFYVIIIGSFTYKGAHTFIPININGLDHFKFTLQGGRRS</sequence>
<comment type="caution">
    <text evidence="2">The sequence shown here is derived from an EMBL/GenBank/DDBJ whole genome shotgun (WGS) entry which is preliminary data.</text>
</comment>
<name>A0A968KV36_9SPIO</name>
<dbReference type="RefSeq" id="WP_167695836.1">
    <property type="nucleotide sequence ID" value="NZ_CP118181.1"/>
</dbReference>
<evidence type="ECO:0000256" key="1">
    <source>
        <dbReference type="SAM" id="MobiDB-lite"/>
    </source>
</evidence>
<evidence type="ECO:0000313" key="3">
    <source>
        <dbReference type="Proteomes" id="UP000778951"/>
    </source>
</evidence>
<feature type="compositionally biased region" description="Basic and acidic residues" evidence="1">
    <location>
        <begin position="33"/>
        <end position="57"/>
    </location>
</feature>
<feature type="region of interest" description="Disordered" evidence="1">
    <location>
        <begin position="26"/>
        <end position="57"/>
    </location>
</feature>
<dbReference type="Proteomes" id="UP000778951">
    <property type="component" value="Unassembled WGS sequence"/>
</dbReference>
<keyword evidence="3" id="KW-1185">Reference proteome</keyword>
<dbReference type="EMBL" id="JAATLM010000001">
    <property type="protein sequence ID" value="NIZ69755.1"/>
    <property type="molecule type" value="Genomic_DNA"/>
</dbReference>
<dbReference type="AlphaFoldDB" id="A0A968KV36"/>
<protein>
    <submittedName>
        <fullName evidence="2">Uncharacterized protein</fullName>
    </submittedName>
</protein>
<evidence type="ECO:0000313" key="2">
    <source>
        <dbReference type="EMBL" id="NIZ69755.1"/>
    </source>
</evidence>
<reference evidence="2" key="1">
    <citation type="submission" date="2020-03" db="EMBL/GenBank/DDBJ databases">
        <title>Spirochaetal bacteria isolated from arthropods constitute a novel genus Entomospira genus novum within the order Spirochaetales.</title>
        <authorList>
            <person name="Grana-Miraglia L."/>
            <person name="Sikutova S."/>
            <person name="Fingerle V."/>
            <person name="Sing A."/>
            <person name="Castillo-Ramirez S."/>
            <person name="Margos G."/>
            <person name="Rudolf I."/>
        </authorList>
    </citation>
    <scope>NUCLEOTIDE SEQUENCE</scope>
    <source>
        <strain evidence="2">BR149</strain>
    </source>
</reference>
<organism evidence="2 3">
    <name type="scientific">Entomospira culicis</name>
    <dbReference type="NCBI Taxonomy" id="2719989"/>
    <lineage>
        <taxon>Bacteria</taxon>
        <taxon>Pseudomonadati</taxon>
        <taxon>Spirochaetota</taxon>
        <taxon>Spirochaetia</taxon>
        <taxon>Spirochaetales</taxon>
        <taxon>Spirochaetaceae</taxon>
        <taxon>Entomospira</taxon>
    </lineage>
</organism>
<proteinExistence type="predicted"/>